<dbReference type="Proteomes" id="UP000243606">
    <property type="component" value="Unassembled WGS sequence"/>
</dbReference>
<dbReference type="Pfam" id="PF01817">
    <property type="entry name" value="CM_2"/>
    <property type="match status" value="1"/>
</dbReference>
<dbReference type="InterPro" id="IPR036979">
    <property type="entry name" value="CM_dom_sf"/>
</dbReference>
<dbReference type="GO" id="GO:0016829">
    <property type="term" value="F:lyase activity"/>
    <property type="evidence" value="ECO:0007669"/>
    <property type="project" value="UniProtKB-KW"/>
</dbReference>
<dbReference type="SMART" id="SM00830">
    <property type="entry name" value="CM_2"/>
    <property type="match status" value="1"/>
</dbReference>
<dbReference type="EC" id="5.4.99.5" evidence="1"/>
<dbReference type="PROSITE" id="PS51168">
    <property type="entry name" value="CHORISMATE_MUT_2"/>
    <property type="match status" value="1"/>
</dbReference>
<evidence type="ECO:0000313" key="4">
    <source>
        <dbReference type="EMBL" id="SFJ15363.1"/>
    </source>
</evidence>
<keyword evidence="2" id="KW-0413">Isomerase</keyword>
<dbReference type="EMBL" id="FOQL01000006">
    <property type="protein sequence ID" value="SFJ15363.1"/>
    <property type="molecule type" value="Genomic_DNA"/>
</dbReference>
<keyword evidence="4" id="KW-0456">Lyase</keyword>
<dbReference type="OrthoDB" id="3233357at2"/>
<dbReference type="GO" id="GO:0046417">
    <property type="term" value="P:chorismate metabolic process"/>
    <property type="evidence" value="ECO:0007669"/>
    <property type="project" value="InterPro"/>
</dbReference>
<evidence type="ECO:0000259" key="3">
    <source>
        <dbReference type="PROSITE" id="PS51168"/>
    </source>
</evidence>
<evidence type="ECO:0000313" key="5">
    <source>
        <dbReference type="Proteomes" id="UP000243606"/>
    </source>
</evidence>
<protein>
    <recommendedName>
        <fullName evidence="1">chorismate mutase</fullName>
        <ecNumber evidence="1">5.4.99.5</ecNumber>
    </recommendedName>
</protein>
<dbReference type="RefSeq" id="WP_090244366.1">
    <property type="nucleotide sequence ID" value="NZ_FOQL01000006.1"/>
</dbReference>
<dbReference type="InterPro" id="IPR036263">
    <property type="entry name" value="Chorismate_II_sf"/>
</dbReference>
<evidence type="ECO:0000256" key="1">
    <source>
        <dbReference type="ARBA" id="ARBA00012404"/>
    </source>
</evidence>
<evidence type="ECO:0000256" key="2">
    <source>
        <dbReference type="ARBA" id="ARBA00023235"/>
    </source>
</evidence>
<keyword evidence="4" id="KW-0670">Pyruvate</keyword>
<dbReference type="PANTHER" id="PTHR38041:SF1">
    <property type="entry name" value="CHORISMATE MUTASE"/>
    <property type="match status" value="1"/>
</dbReference>
<sequence>MDVRCNSLNEVRENIDNIDREIVALLAARGNFVTQAALFKKTTSEVKAPNRVEQVISKVISLAQEQGANSAVVESVYRAMISAFIEAELKEHSRLNENRGEP</sequence>
<dbReference type="GO" id="GO:0004106">
    <property type="term" value="F:chorismate mutase activity"/>
    <property type="evidence" value="ECO:0007669"/>
    <property type="project" value="UniProtKB-EC"/>
</dbReference>
<proteinExistence type="predicted"/>
<gene>
    <name evidence="4" type="ORF">SAMN05216206_3550</name>
</gene>
<dbReference type="InterPro" id="IPR051331">
    <property type="entry name" value="Chorismate_mutase-related"/>
</dbReference>
<dbReference type="SUPFAM" id="SSF48600">
    <property type="entry name" value="Chorismate mutase II"/>
    <property type="match status" value="1"/>
</dbReference>
<feature type="domain" description="Chorismate mutase" evidence="3">
    <location>
        <begin position="2"/>
        <end position="92"/>
    </location>
</feature>
<organism evidence="4 5">
    <name type="scientific">Pseudomonas guineae</name>
    <dbReference type="NCBI Taxonomy" id="425504"/>
    <lineage>
        <taxon>Bacteria</taxon>
        <taxon>Pseudomonadati</taxon>
        <taxon>Pseudomonadota</taxon>
        <taxon>Gammaproteobacteria</taxon>
        <taxon>Pseudomonadales</taxon>
        <taxon>Pseudomonadaceae</taxon>
        <taxon>Pseudomonas</taxon>
    </lineage>
</organism>
<dbReference type="GO" id="GO:0009697">
    <property type="term" value="P:salicylic acid biosynthetic process"/>
    <property type="evidence" value="ECO:0007669"/>
    <property type="project" value="TreeGrafter"/>
</dbReference>
<reference evidence="5" key="1">
    <citation type="submission" date="2016-10" db="EMBL/GenBank/DDBJ databases">
        <authorList>
            <person name="Varghese N."/>
            <person name="Submissions S."/>
        </authorList>
    </citation>
    <scope>NUCLEOTIDE SEQUENCE [LARGE SCALE GENOMIC DNA]</scope>
    <source>
        <strain evidence="5">LMG 24016</strain>
    </source>
</reference>
<dbReference type="STRING" id="425504.SAMN05216206_3550"/>
<dbReference type="PANTHER" id="PTHR38041">
    <property type="entry name" value="CHORISMATE MUTASE"/>
    <property type="match status" value="1"/>
</dbReference>
<dbReference type="InterPro" id="IPR002701">
    <property type="entry name" value="CM_II_prokaryot"/>
</dbReference>
<name>A0A1I3P1C8_9PSED</name>
<dbReference type="Gene3D" id="1.20.59.10">
    <property type="entry name" value="Chorismate mutase"/>
    <property type="match status" value="1"/>
</dbReference>
<dbReference type="AlphaFoldDB" id="A0A1I3P1C8"/>
<keyword evidence="5" id="KW-1185">Reference proteome</keyword>
<accession>A0A1I3P1C8</accession>